<dbReference type="Gene3D" id="3.10.20.310">
    <property type="entry name" value="membrane protein fhac"/>
    <property type="match status" value="1"/>
</dbReference>
<evidence type="ECO:0000259" key="10">
    <source>
        <dbReference type="PROSITE" id="PS51779"/>
    </source>
</evidence>
<evidence type="ECO:0000256" key="2">
    <source>
        <dbReference type="ARBA" id="ARBA00022475"/>
    </source>
</evidence>
<proteinExistence type="predicted"/>
<feature type="region of interest" description="Disordered" evidence="8">
    <location>
        <begin position="1"/>
        <end position="20"/>
    </location>
</feature>
<evidence type="ECO:0000256" key="3">
    <source>
        <dbReference type="ARBA" id="ARBA00022618"/>
    </source>
</evidence>
<keyword evidence="2" id="KW-1003">Cell membrane</keyword>
<evidence type="ECO:0000256" key="5">
    <source>
        <dbReference type="ARBA" id="ARBA00022989"/>
    </source>
</evidence>
<feature type="transmembrane region" description="Helical" evidence="9">
    <location>
        <begin position="75"/>
        <end position="97"/>
    </location>
</feature>
<dbReference type="PANTHER" id="PTHR37820">
    <property type="entry name" value="CELL DIVISION PROTEIN DIVIB"/>
    <property type="match status" value="1"/>
</dbReference>
<reference evidence="11 12" key="1">
    <citation type="submission" date="2009-01" db="EMBL/GenBank/DDBJ databases">
        <authorList>
            <person name="Qin X."/>
            <person name="Bachman B."/>
            <person name="Battles P."/>
            <person name="Bell A."/>
            <person name="Bess C."/>
            <person name="Bickham C."/>
            <person name="Chaboub L."/>
            <person name="Chen D."/>
            <person name="Coyle M."/>
            <person name="Deiros D.R."/>
            <person name="Dinh H."/>
            <person name="Forbes L."/>
            <person name="Fowler G."/>
            <person name="Francisco L."/>
            <person name="Fu Q."/>
            <person name="Gubbala S."/>
            <person name="Hale W."/>
            <person name="Han Y."/>
            <person name="Hemphill L."/>
            <person name="Highlander S.K."/>
            <person name="Hirani K."/>
            <person name="Hogues M."/>
            <person name="Jackson L."/>
            <person name="Jakkamsetti A."/>
            <person name="Javaid M."/>
            <person name="Jiang H."/>
            <person name="Korchina V."/>
            <person name="Kovar C."/>
            <person name="Lara F."/>
            <person name="Lee S."/>
            <person name="Mata R."/>
            <person name="Mathew T."/>
            <person name="Moen C."/>
            <person name="Morales K."/>
            <person name="Munidasa M."/>
            <person name="Nazareth L."/>
            <person name="Ngo R."/>
            <person name="Nguyen L."/>
            <person name="Okwuonu G."/>
            <person name="Ongeri F."/>
            <person name="Patil S."/>
            <person name="Petrosino J."/>
            <person name="Pham C."/>
            <person name="Pham P."/>
            <person name="Pu L.-L."/>
            <person name="Puazo M."/>
            <person name="Raj R."/>
            <person name="Reid J."/>
            <person name="Rouhana J."/>
            <person name="Saada N."/>
            <person name="Shang Y."/>
            <person name="Simmons D."/>
            <person name="Thornton R."/>
            <person name="Warren J."/>
            <person name="Weissenberger G."/>
            <person name="Zhang J."/>
            <person name="Zhang L."/>
            <person name="Zhou C."/>
            <person name="Zhu D."/>
            <person name="Muzny D."/>
            <person name="Worley K."/>
            <person name="Gibbs R."/>
        </authorList>
    </citation>
    <scope>NUCLEOTIDE SEQUENCE [LARGE SCALE GENOMIC DNA]</scope>
    <source>
        <strain evidence="11 12">DSM 15434</strain>
    </source>
</reference>
<dbReference type="EMBL" id="ACFH01000122">
    <property type="protein sequence ID" value="EEH65344.1"/>
    <property type="molecule type" value="Genomic_DNA"/>
</dbReference>
<keyword evidence="12" id="KW-1185">Reference proteome</keyword>
<feature type="domain" description="POTRA" evidence="10">
    <location>
        <begin position="100"/>
        <end position="170"/>
    </location>
</feature>
<dbReference type="GeneID" id="81708186"/>
<dbReference type="Pfam" id="PF08478">
    <property type="entry name" value="POTRA_1"/>
    <property type="match status" value="1"/>
</dbReference>
<dbReference type="InterPro" id="IPR013685">
    <property type="entry name" value="POTRA_FtsQ_type"/>
</dbReference>
<dbReference type="SUPFAM" id="SSF142764">
    <property type="entry name" value="YgbK-like"/>
    <property type="match status" value="1"/>
</dbReference>
<dbReference type="HOGENOM" id="CLU_047677_2_0_11"/>
<organism evidence="11 12">
    <name type="scientific">Actinomyces urogenitalis DSM 15434</name>
    <dbReference type="NCBI Taxonomy" id="525246"/>
    <lineage>
        <taxon>Bacteria</taxon>
        <taxon>Bacillati</taxon>
        <taxon>Actinomycetota</taxon>
        <taxon>Actinomycetes</taxon>
        <taxon>Actinomycetales</taxon>
        <taxon>Actinomycetaceae</taxon>
        <taxon>Actinomyces</taxon>
    </lineage>
</organism>
<dbReference type="STRING" id="103621.GCA_001067145_00964"/>
<accession>C0W7G3</accession>
<keyword evidence="7" id="KW-0131">Cell cycle</keyword>
<dbReference type="AlphaFoldDB" id="C0W7G3"/>
<keyword evidence="4 9" id="KW-0812">Transmembrane</keyword>
<evidence type="ECO:0000256" key="1">
    <source>
        <dbReference type="ARBA" id="ARBA00004370"/>
    </source>
</evidence>
<dbReference type="eggNOG" id="COG1589">
    <property type="taxonomic scope" value="Bacteria"/>
</dbReference>
<dbReference type="RefSeq" id="WP_006548768.1">
    <property type="nucleotide sequence ID" value="NZ_DS999574.1"/>
</dbReference>
<dbReference type="InterPro" id="IPR034746">
    <property type="entry name" value="POTRA"/>
</dbReference>
<dbReference type="PROSITE" id="PS51779">
    <property type="entry name" value="POTRA"/>
    <property type="match status" value="1"/>
</dbReference>
<keyword evidence="6 9" id="KW-0472">Membrane</keyword>
<comment type="subcellular location">
    <subcellularLocation>
        <location evidence="1">Membrane</location>
    </subcellularLocation>
</comment>
<evidence type="ECO:0000256" key="8">
    <source>
        <dbReference type="SAM" id="MobiDB-lite"/>
    </source>
</evidence>
<evidence type="ECO:0000256" key="6">
    <source>
        <dbReference type="ARBA" id="ARBA00023136"/>
    </source>
</evidence>
<dbReference type="InterPro" id="IPR050487">
    <property type="entry name" value="FtsQ_DivIB"/>
</dbReference>
<comment type="caution">
    <text evidence="11">The sequence shown here is derived from an EMBL/GenBank/DDBJ whole genome shotgun (WGS) entry which is preliminary data.</text>
</comment>
<dbReference type="Pfam" id="PF03799">
    <property type="entry name" value="FtsQ_DivIB_C"/>
    <property type="match status" value="1"/>
</dbReference>
<sequence>MRKPSPPRPEPGAEVAGHGEVWRQETSADLSVFARRGERSETGLGQARDRVVSTGLADRLAERRRALRTLRRRRVWMAGAVLILVLALAWTVLWSPLLGLRGSEITVSGSDSSVSTEQVRELLQDQEGTSLVRLDLRQAARTVTDGLVRVRSTQVTRSWPHGLTVSLTMRVPVAVRQVDQSYEVLDGDAVVLETTDTPPEGLVRITDPEDGGLSGTQVAAVAQAVGALDVATRAQVASGSASSSGQVTLVLTSGASVQWGDTEEMALKAQVLKVLLAQEASVYDVSSPHSPTTS</sequence>
<gene>
    <name evidence="11" type="ORF">HMPREF0058_1807</name>
</gene>
<evidence type="ECO:0000256" key="7">
    <source>
        <dbReference type="ARBA" id="ARBA00023306"/>
    </source>
</evidence>
<feature type="compositionally biased region" description="Pro residues" evidence="8">
    <location>
        <begin position="1"/>
        <end position="10"/>
    </location>
</feature>
<name>C0W7G3_9ACTO</name>
<evidence type="ECO:0000313" key="11">
    <source>
        <dbReference type="EMBL" id="EEH65344.1"/>
    </source>
</evidence>
<dbReference type="GO" id="GO:0005886">
    <property type="term" value="C:plasma membrane"/>
    <property type="evidence" value="ECO:0007669"/>
    <property type="project" value="TreeGrafter"/>
</dbReference>
<dbReference type="GO" id="GO:0051301">
    <property type="term" value="P:cell division"/>
    <property type="evidence" value="ECO:0007669"/>
    <property type="project" value="UniProtKB-KW"/>
</dbReference>
<dbReference type="PANTHER" id="PTHR37820:SF1">
    <property type="entry name" value="CELL DIVISION PROTEIN FTSQ"/>
    <property type="match status" value="1"/>
</dbReference>
<evidence type="ECO:0000256" key="9">
    <source>
        <dbReference type="SAM" id="Phobius"/>
    </source>
</evidence>
<dbReference type="InterPro" id="IPR005548">
    <property type="entry name" value="Cell_div_FtsQ/DivIB_C"/>
</dbReference>
<evidence type="ECO:0000256" key="4">
    <source>
        <dbReference type="ARBA" id="ARBA00022692"/>
    </source>
</evidence>
<keyword evidence="3" id="KW-0132">Cell division</keyword>
<keyword evidence="5 9" id="KW-1133">Transmembrane helix</keyword>
<dbReference type="Proteomes" id="UP000004778">
    <property type="component" value="Unassembled WGS sequence"/>
</dbReference>
<protein>
    <submittedName>
        <fullName evidence="11">POTRA domain protein, FtsQ-type</fullName>
    </submittedName>
</protein>
<evidence type="ECO:0000313" key="12">
    <source>
        <dbReference type="Proteomes" id="UP000004778"/>
    </source>
</evidence>